<dbReference type="PANTHER" id="PTHR43174">
    <property type="entry name" value="UDP-N-ACETYLGLUCOSAMINE 2-EPIMERASE"/>
    <property type="match status" value="1"/>
</dbReference>
<dbReference type="InterPro" id="IPR029767">
    <property type="entry name" value="WecB-like"/>
</dbReference>
<dbReference type="PANTHER" id="PTHR43174:SF3">
    <property type="entry name" value="UDP-N-ACETYLGLUCOSAMINE 2-EPIMERASE"/>
    <property type="match status" value="1"/>
</dbReference>
<dbReference type="GO" id="GO:0004553">
    <property type="term" value="F:hydrolase activity, hydrolyzing O-glycosyl compounds"/>
    <property type="evidence" value="ECO:0007669"/>
    <property type="project" value="InterPro"/>
</dbReference>
<dbReference type="SUPFAM" id="SSF53756">
    <property type="entry name" value="UDP-Glycosyltransferase/glycogen phosphorylase"/>
    <property type="match status" value="1"/>
</dbReference>
<evidence type="ECO:0000313" key="3">
    <source>
        <dbReference type="Proteomes" id="UP000541185"/>
    </source>
</evidence>
<dbReference type="GO" id="GO:0006047">
    <property type="term" value="P:UDP-N-acetylglucosamine metabolic process"/>
    <property type="evidence" value="ECO:0007669"/>
    <property type="project" value="InterPro"/>
</dbReference>
<accession>A0A848HGT6</accession>
<dbReference type="Pfam" id="PF02350">
    <property type="entry name" value="Epimerase_2"/>
    <property type="match status" value="1"/>
</dbReference>
<keyword evidence="2" id="KW-0326">Glycosidase</keyword>
<dbReference type="InterPro" id="IPR003331">
    <property type="entry name" value="UDP_GlcNAc_Epimerase_2_dom"/>
</dbReference>
<proteinExistence type="predicted"/>
<dbReference type="Proteomes" id="UP000541185">
    <property type="component" value="Unassembled WGS sequence"/>
</dbReference>
<evidence type="ECO:0000313" key="2">
    <source>
        <dbReference type="EMBL" id="NML46878.1"/>
    </source>
</evidence>
<dbReference type="NCBIfam" id="TIGR03568">
    <property type="entry name" value="NeuC_NnaA"/>
    <property type="match status" value="1"/>
</dbReference>
<feature type="domain" description="UDP-N-acetylglucosamine 2-epimerase" evidence="1">
    <location>
        <begin position="7"/>
        <end position="351"/>
    </location>
</feature>
<keyword evidence="2" id="KW-0378">Hydrolase</keyword>
<dbReference type="AlphaFoldDB" id="A0A848HGT6"/>
<sequence length="374" mass="40534">MSALYRRLQADPQADLRLLVGGAHLSRTYGHSIDQIRADGLQVLLAVESLIDSDTPSSRLKSASILLQGAIDAVASWQPDAIVYAGDREEVWIGAMLGAYLEIPTVHFYGGDHTMSGYVDNPVRHAASKLSTYHLVAVEAHRQRLLRLGEPDERIRVVGNLSLDNFRAHRAIPREQLQQRLGLPAALGDYALVMFHPDPVERDIAPQVLGRMLDALAAHGLGAVVGYPNSDPANRGLVEAIEQRRDQPRFFAYRNLERDDFLSVYKNARLIIGNSSSGILEAASVPLAAVDVGVRQRGRLAGANVVFCDADRAAIDAAIARVLSPAFGAIVAQVVNPYGSGDASERAAQFLLHTDLRALRPKTEDPLVAGGRNP</sequence>
<protein>
    <submittedName>
        <fullName evidence="2">UDP-N-acetylglucosamine 2-epimerase (Hydrolyzing)</fullName>
        <ecNumber evidence="2">3.2.1.183</ecNumber>
    </submittedName>
</protein>
<dbReference type="EC" id="3.2.1.183" evidence="2"/>
<dbReference type="Gene3D" id="3.40.50.2000">
    <property type="entry name" value="Glycogen Phosphorylase B"/>
    <property type="match status" value="2"/>
</dbReference>
<reference evidence="2 3" key="1">
    <citation type="submission" date="2020-04" db="EMBL/GenBank/DDBJ databases">
        <title>Ramlibacter sp. G-1-2-2 isolated from soil.</title>
        <authorList>
            <person name="Dahal R.H."/>
        </authorList>
    </citation>
    <scope>NUCLEOTIDE SEQUENCE [LARGE SCALE GENOMIC DNA]</scope>
    <source>
        <strain evidence="2 3">G-1-2-2</strain>
    </source>
</reference>
<dbReference type="InterPro" id="IPR020004">
    <property type="entry name" value="UDP-GlcNAc_Epase"/>
</dbReference>
<gene>
    <name evidence="2" type="primary">neuC</name>
    <name evidence="2" type="ORF">HHL11_24245</name>
</gene>
<dbReference type="EMBL" id="JABBFX010000002">
    <property type="protein sequence ID" value="NML46878.1"/>
    <property type="molecule type" value="Genomic_DNA"/>
</dbReference>
<organism evidence="2 3">
    <name type="scientific">Ramlibacter agri</name>
    <dbReference type="NCBI Taxonomy" id="2728837"/>
    <lineage>
        <taxon>Bacteria</taxon>
        <taxon>Pseudomonadati</taxon>
        <taxon>Pseudomonadota</taxon>
        <taxon>Betaproteobacteria</taxon>
        <taxon>Burkholderiales</taxon>
        <taxon>Comamonadaceae</taxon>
        <taxon>Ramlibacter</taxon>
    </lineage>
</organism>
<comment type="caution">
    <text evidence="2">The sequence shown here is derived from an EMBL/GenBank/DDBJ whole genome shotgun (WGS) entry which is preliminary data.</text>
</comment>
<evidence type="ECO:0000259" key="1">
    <source>
        <dbReference type="Pfam" id="PF02350"/>
    </source>
</evidence>
<keyword evidence="3" id="KW-1185">Reference proteome</keyword>
<name>A0A848HGT6_9BURK</name>